<keyword evidence="4" id="KW-1185">Reference proteome</keyword>
<organism evidence="2">
    <name type="scientific">Guillardia theta (strain CCMP2712)</name>
    <name type="common">Cryptophyte</name>
    <dbReference type="NCBI Taxonomy" id="905079"/>
    <lineage>
        <taxon>Eukaryota</taxon>
        <taxon>Cryptophyceae</taxon>
        <taxon>Pyrenomonadales</taxon>
        <taxon>Geminigeraceae</taxon>
        <taxon>Guillardia</taxon>
    </lineage>
</organism>
<evidence type="ECO:0000313" key="3">
    <source>
        <dbReference type="EnsemblProtists" id="EKX37358"/>
    </source>
</evidence>
<dbReference type="RefSeq" id="XP_005824338.1">
    <property type="nucleotide sequence ID" value="XM_005824281.1"/>
</dbReference>
<dbReference type="InterPro" id="IPR012336">
    <property type="entry name" value="Thioredoxin-like_fold"/>
</dbReference>
<feature type="domain" description="Thioredoxin-like fold" evidence="1">
    <location>
        <begin position="2"/>
        <end position="95"/>
    </location>
</feature>
<dbReference type="GO" id="GO:0031397">
    <property type="term" value="P:negative regulation of protein ubiquitination"/>
    <property type="evidence" value="ECO:0007669"/>
    <property type="project" value="TreeGrafter"/>
</dbReference>
<reference evidence="4" key="2">
    <citation type="submission" date="2012-11" db="EMBL/GenBank/DDBJ databases">
        <authorList>
            <person name="Kuo A."/>
            <person name="Curtis B.A."/>
            <person name="Tanifuji G."/>
            <person name="Burki F."/>
            <person name="Gruber A."/>
            <person name="Irimia M."/>
            <person name="Maruyama S."/>
            <person name="Arias M.C."/>
            <person name="Ball S.G."/>
            <person name="Gile G.H."/>
            <person name="Hirakawa Y."/>
            <person name="Hopkins J.F."/>
            <person name="Rensing S.A."/>
            <person name="Schmutz J."/>
            <person name="Symeonidi A."/>
            <person name="Elias M."/>
            <person name="Eveleigh R.J."/>
            <person name="Herman E.K."/>
            <person name="Klute M.J."/>
            <person name="Nakayama T."/>
            <person name="Obornik M."/>
            <person name="Reyes-Prieto A."/>
            <person name="Armbrust E.V."/>
            <person name="Aves S.J."/>
            <person name="Beiko R.G."/>
            <person name="Coutinho P."/>
            <person name="Dacks J.B."/>
            <person name="Durnford D.G."/>
            <person name="Fast N.M."/>
            <person name="Green B.R."/>
            <person name="Grisdale C."/>
            <person name="Hempe F."/>
            <person name="Henrissat B."/>
            <person name="Hoppner M.P."/>
            <person name="Ishida K.-I."/>
            <person name="Kim E."/>
            <person name="Koreny L."/>
            <person name="Kroth P.G."/>
            <person name="Liu Y."/>
            <person name="Malik S.-B."/>
            <person name="Maier U.G."/>
            <person name="McRose D."/>
            <person name="Mock T."/>
            <person name="Neilson J.A."/>
            <person name="Onodera N.T."/>
            <person name="Poole A.M."/>
            <person name="Pritham E.J."/>
            <person name="Richards T.A."/>
            <person name="Rocap G."/>
            <person name="Roy S.W."/>
            <person name="Sarai C."/>
            <person name="Schaack S."/>
            <person name="Shirato S."/>
            <person name="Slamovits C.H."/>
            <person name="Spencer D.F."/>
            <person name="Suzuki S."/>
            <person name="Worden A.Z."/>
            <person name="Zauner S."/>
            <person name="Barry K."/>
            <person name="Bell C."/>
            <person name="Bharti A.K."/>
            <person name="Crow J.A."/>
            <person name="Grimwood J."/>
            <person name="Kramer R."/>
            <person name="Lindquist E."/>
            <person name="Lucas S."/>
            <person name="Salamov A."/>
            <person name="McFadden G.I."/>
            <person name="Lane C.E."/>
            <person name="Keeling P.J."/>
            <person name="Gray M.W."/>
            <person name="Grigoriev I.V."/>
            <person name="Archibald J.M."/>
        </authorList>
    </citation>
    <scope>NUCLEOTIDE SEQUENCE</scope>
    <source>
        <strain evidence="4">CCMP2712</strain>
    </source>
</reference>
<feature type="non-terminal residue" evidence="2">
    <location>
        <position position="117"/>
    </location>
</feature>
<proteinExistence type="predicted"/>
<sequence length="117" mass="13691">QVVGLYFSAEWCTPCKCFTPSLIDVYSRMNSQGKKMEVILISGDRTERDFQHYFHQMPWLALPFSQRDIKEAIEREIGHDSMPLLVLVDPRDGKILSKQGRKVILEDPYGDKFPWRD</sequence>
<protein>
    <recommendedName>
        <fullName evidence="1">Thioredoxin-like fold domain-containing protein</fullName>
    </recommendedName>
</protein>
<dbReference type="GO" id="GO:0004791">
    <property type="term" value="F:thioredoxin-disulfide reductase (NADPH) activity"/>
    <property type="evidence" value="ECO:0007669"/>
    <property type="project" value="TreeGrafter"/>
</dbReference>
<dbReference type="HOGENOM" id="CLU_116457_1_1_1"/>
<dbReference type="PANTHER" id="PTHR46472">
    <property type="entry name" value="NUCLEOREDOXIN"/>
    <property type="match status" value="1"/>
</dbReference>
<dbReference type="AlphaFoldDB" id="L1IM58"/>
<reference evidence="3" key="3">
    <citation type="submission" date="2015-06" db="UniProtKB">
        <authorList>
            <consortium name="EnsemblProtists"/>
        </authorList>
    </citation>
    <scope>IDENTIFICATION</scope>
</reference>
<evidence type="ECO:0000313" key="4">
    <source>
        <dbReference type="Proteomes" id="UP000011087"/>
    </source>
</evidence>
<dbReference type="EMBL" id="JH993060">
    <property type="protein sequence ID" value="EKX37358.1"/>
    <property type="molecule type" value="Genomic_DNA"/>
</dbReference>
<dbReference type="GO" id="GO:0030178">
    <property type="term" value="P:negative regulation of Wnt signaling pathway"/>
    <property type="evidence" value="ECO:0007669"/>
    <property type="project" value="TreeGrafter"/>
</dbReference>
<dbReference type="STRING" id="905079.L1IM58"/>
<accession>L1IM58</accession>
<dbReference type="InterPro" id="IPR036249">
    <property type="entry name" value="Thioredoxin-like_sf"/>
</dbReference>
<feature type="non-terminal residue" evidence="2">
    <location>
        <position position="1"/>
    </location>
</feature>
<reference evidence="2 4" key="1">
    <citation type="journal article" date="2012" name="Nature">
        <title>Algal genomes reveal evolutionary mosaicism and the fate of nucleomorphs.</title>
        <authorList>
            <consortium name="DOE Joint Genome Institute"/>
            <person name="Curtis B.A."/>
            <person name="Tanifuji G."/>
            <person name="Burki F."/>
            <person name="Gruber A."/>
            <person name="Irimia M."/>
            <person name="Maruyama S."/>
            <person name="Arias M.C."/>
            <person name="Ball S.G."/>
            <person name="Gile G.H."/>
            <person name="Hirakawa Y."/>
            <person name="Hopkins J.F."/>
            <person name="Kuo A."/>
            <person name="Rensing S.A."/>
            <person name="Schmutz J."/>
            <person name="Symeonidi A."/>
            <person name="Elias M."/>
            <person name="Eveleigh R.J."/>
            <person name="Herman E.K."/>
            <person name="Klute M.J."/>
            <person name="Nakayama T."/>
            <person name="Obornik M."/>
            <person name="Reyes-Prieto A."/>
            <person name="Armbrust E.V."/>
            <person name="Aves S.J."/>
            <person name="Beiko R.G."/>
            <person name="Coutinho P."/>
            <person name="Dacks J.B."/>
            <person name="Durnford D.G."/>
            <person name="Fast N.M."/>
            <person name="Green B.R."/>
            <person name="Grisdale C.J."/>
            <person name="Hempel F."/>
            <person name="Henrissat B."/>
            <person name="Hoppner M.P."/>
            <person name="Ishida K."/>
            <person name="Kim E."/>
            <person name="Koreny L."/>
            <person name="Kroth P.G."/>
            <person name="Liu Y."/>
            <person name="Malik S.B."/>
            <person name="Maier U.G."/>
            <person name="McRose D."/>
            <person name="Mock T."/>
            <person name="Neilson J.A."/>
            <person name="Onodera N.T."/>
            <person name="Poole A.M."/>
            <person name="Pritham E.J."/>
            <person name="Richards T.A."/>
            <person name="Rocap G."/>
            <person name="Roy S.W."/>
            <person name="Sarai C."/>
            <person name="Schaack S."/>
            <person name="Shirato S."/>
            <person name="Slamovits C.H."/>
            <person name="Spencer D.F."/>
            <person name="Suzuki S."/>
            <person name="Worden A.Z."/>
            <person name="Zauner S."/>
            <person name="Barry K."/>
            <person name="Bell C."/>
            <person name="Bharti A.K."/>
            <person name="Crow J.A."/>
            <person name="Grimwood J."/>
            <person name="Kramer R."/>
            <person name="Lindquist E."/>
            <person name="Lucas S."/>
            <person name="Salamov A."/>
            <person name="McFadden G.I."/>
            <person name="Lane C.E."/>
            <person name="Keeling P.J."/>
            <person name="Gray M.W."/>
            <person name="Grigoriev I.V."/>
            <person name="Archibald J.M."/>
        </authorList>
    </citation>
    <scope>NUCLEOTIDE SEQUENCE</scope>
    <source>
        <strain evidence="2 4">CCMP2712</strain>
    </source>
</reference>
<evidence type="ECO:0000313" key="2">
    <source>
        <dbReference type="EMBL" id="EKX37358.1"/>
    </source>
</evidence>
<name>L1IM58_GUITC</name>
<dbReference type="PaxDb" id="55529-EKX37358"/>
<dbReference type="GeneID" id="17294121"/>
<dbReference type="OrthoDB" id="409136at2759"/>
<dbReference type="Pfam" id="PF13905">
    <property type="entry name" value="Thioredoxin_8"/>
    <property type="match status" value="1"/>
</dbReference>
<evidence type="ECO:0000259" key="1">
    <source>
        <dbReference type="Pfam" id="PF13905"/>
    </source>
</evidence>
<dbReference type="PANTHER" id="PTHR46472:SF1">
    <property type="entry name" value="NUCLEOREDOXIN"/>
    <property type="match status" value="1"/>
</dbReference>
<dbReference type="OMA" id="MNEMHGS"/>
<dbReference type="eggNOG" id="KOG2501">
    <property type="taxonomic scope" value="Eukaryota"/>
</dbReference>
<dbReference type="EnsemblProtists" id="EKX37358">
    <property type="protein sequence ID" value="EKX37358"/>
    <property type="gene ID" value="GUITHDRAFT_57835"/>
</dbReference>
<gene>
    <name evidence="2" type="ORF">GUITHDRAFT_57835</name>
</gene>
<dbReference type="SUPFAM" id="SSF52833">
    <property type="entry name" value="Thioredoxin-like"/>
    <property type="match status" value="1"/>
</dbReference>
<dbReference type="GO" id="GO:0005634">
    <property type="term" value="C:nucleus"/>
    <property type="evidence" value="ECO:0007669"/>
    <property type="project" value="TreeGrafter"/>
</dbReference>
<dbReference type="KEGG" id="gtt:GUITHDRAFT_57835"/>
<dbReference type="Proteomes" id="UP000011087">
    <property type="component" value="Unassembled WGS sequence"/>
</dbReference>
<dbReference type="Gene3D" id="3.40.30.10">
    <property type="entry name" value="Glutaredoxin"/>
    <property type="match status" value="1"/>
</dbReference>